<dbReference type="EMBL" id="CABVPP010000024">
    <property type="protein sequence ID" value="VWB72740.1"/>
    <property type="molecule type" value="Genomic_DNA"/>
</dbReference>
<name>A0A6P2LYP5_9BURK</name>
<dbReference type="Proteomes" id="UP000494162">
    <property type="component" value="Unassembled WGS sequence"/>
</dbReference>
<dbReference type="RefSeq" id="WP_174902903.1">
    <property type="nucleotide sequence ID" value="NZ_CABVPP010000024.1"/>
</dbReference>
<evidence type="ECO:0000313" key="1">
    <source>
        <dbReference type="EMBL" id="VWB72740.1"/>
    </source>
</evidence>
<proteinExistence type="predicted"/>
<reference evidence="1 2" key="1">
    <citation type="submission" date="2019-09" db="EMBL/GenBank/DDBJ databases">
        <authorList>
            <person name="Depoorter E."/>
        </authorList>
    </citation>
    <scope>NUCLEOTIDE SEQUENCE [LARGE SCALE GENOMIC DNA]</scope>
    <source>
        <strain evidence="1">LMG 26883</strain>
    </source>
</reference>
<accession>A0A6P2LYP5</accession>
<dbReference type="AlphaFoldDB" id="A0A6P2LYP5"/>
<gene>
    <name evidence="1" type="ORF">BPS26883_03459</name>
</gene>
<protein>
    <submittedName>
        <fullName evidence="1">Uncharacterized protein</fullName>
    </submittedName>
</protein>
<evidence type="ECO:0000313" key="2">
    <source>
        <dbReference type="Proteomes" id="UP000494162"/>
    </source>
</evidence>
<dbReference type="GeneID" id="93170489"/>
<sequence length="78" mass="9117">MITKQGERLIKKSFFVEKADYEFLVGLAKSYNKTPSHIVRFLMANNQIRDFTEKTLKKLQEIEYKNSTQGPEEKSSSQ</sequence>
<organism evidence="1 2">
    <name type="scientific">Burkholderia pseudomultivorans</name>
    <dbReference type="NCBI Taxonomy" id="1207504"/>
    <lineage>
        <taxon>Bacteria</taxon>
        <taxon>Pseudomonadati</taxon>
        <taxon>Pseudomonadota</taxon>
        <taxon>Betaproteobacteria</taxon>
        <taxon>Burkholderiales</taxon>
        <taxon>Burkholderiaceae</taxon>
        <taxon>Burkholderia</taxon>
        <taxon>Burkholderia cepacia complex</taxon>
    </lineage>
</organism>